<dbReference type="AlphaFoldDB" id="A0AAW1PDR1"/>
<evidence type="ECO:0000313" key="4">
    <source>
        <dbReference type="Proteomes" id="UP001489004"/>
    </source>
</evidence>
<accession>A0AAW1PDR1</accession>
<dbReference type="EMBL" id="JALJOR010000012">
    <property type="protein sequence ID" value="KAK9807606.1"/>
    <property type="molecule type" value="Genomic_DNA"/>
</dbReference>
<gene>
    <name evidence="3" type="ORF">WJX72_003941</name>
</gene>
<keyword evidence="4" id="KW-1185">Reference proteome</keyword>
<proteinExistence type="predicted"/>
<dbReference type="Proteomes" id="UP001489004">
    <property type="component" value="Unassembled WGS sequence"/>
</dbReference>
<sequence length="215" mass="24541">MPPKEKTEVRLQESVRSLQTQLTSSMEDVERLRTQLEISKATADRQQAEILKTGVQLNQVLTTQASPRCCLADDRTGHLPRNKLTREESTEEGAMLKTATGSSKSHEEVRHQRRLLKNRRTAAAARVRAKVERDRLQTQLKISKETVESLQTQLKNSMVTVARQRDDNVKSGVQLNQALITLRQVLPRVEELYLENLQLKEQLAAAEFALDYKQK</sequence>
<name>A0AAW1PDR1_9CHLO</name>
<feature type="region of interest" description="Disordered" evidence="2">
    <location>
        <begin position="81"/>
        <end position="108"/>
    </location>
</feature>
<feature type="coiled-coil region" evidence="1">
    <location>
        <begin position="15"/>
        <end position="49"/>
    </location>
</feature>
<evidence type="ECO:0008006" key="5">
    <source>
        <dbReference type="Google" id="ProtNLM"/>
    </source>
</evidence>
<keyword evidence="1" id="KW-0175">Coiled coil</keyword>
<evidence type="ECO:0000256" key="1">
    <source>
        <dbReference type="SAM" id="Coils"/>
    </source>
</evidence>
<evidence type="ECO:0000256" key="2">
    <source>
        <dbReference type="SAM" id="MobiDB-lite"/>
    </source>
</evidence>
<reference evidence="3 4" key="1">
    <citation type="journal article" date="2024" name="Nat. Commun.">
        <title>Phylogenomics reveals the evolutionary origins of lichenization in chlorophyte algae.</title>
        <authorList>
            <person name="Puginier C."/>
            <person name="Libourel C."/>
            <person name="Otte J."/>
            <person name="Skaloud P."/>
            <person name="Haon M."/>
            <person name="Grisel S."/>
            <person name="Petersen M."/>
            <person name="Berrin J.G."/>
            <person name="Delaux P.M."/>
            <person name="Dal Grande F."/>
            <person name="Keller J."/>
        </authorList>
    </citation>
    <scope>NUCLEOTIDE SEQUENCE [LARGE SCALE GENOMIC DNA]</scope>
    <source>
        <strain evidence="3 4">SAG 2043</strain>
    </source>
</reference>
<organism evidence="3 4">
    <name type="scientific">[Myrmecia] bisecta</name>
    <dbReference type="NCBI Taxonomy" id="41462"/>
    <lineage>
        <taxon>Eukaryota</taxon>
        <taxon>Viridiplantae</taxon>
        <taxon>Chlorophyta</taxon>
        <taxon>core chlorophytes</taxon>
        <taxon>Trebouxiophyceae</taxon>
        <taxon>Trebouxiales</taxon>
        <taxon>Trebouxiaceae</taxon>
        <taxon>Myrmecia</taxon>
    </lineage>
</organism>
<comment type="caution">
    <text evidence="3">The sequence shown here is derived from an EMBL/GenBank/DDBJ whole genome shotgun (WGS) entry which is preliminary data.</text>
</comment>
<evidence type="ECO:0000313" key="3">
    <source>
        <dbReference type="EMBL" id="KAK9807606.1"/>
    </source>
</evidence>
<protein>
    <recommendedName>
        <fullName evidence="5">BZIP domain-containing protein</fullName>
    </recommendedName>
</protein>